<accession>G0U656</accession>
<keyword evidence="1" id="KW-0472">Membrane</keyword>
<protein>
    <submittedName>
        <fullName evidence="2">Uncharacterized protein</fullName>
    </submittedName>
</protein>
<evidence type="ECO:0000256" key="1">
    <source>
        <dbReference type="SAM" id="Phobius"/>
    </source>
</evidence>
<name>G0U656_TRYVY</name>
<sequence length="76" mass="8540">MFLTLTMLPVWAVVVSVLTFLALRSQDPEDLTQYQDKVLGLPLQVVCFFPLLPLGVWLCYEGILQLGPKGPRTVHN</sequence>
<feature type="transmembrane region" description="Helical" evidence="1">
    <location>
        <begin position="41"/>
        <end position="60"/>
    </location>
</feature>
<keyword evidence="1" id="KW-0812">Transmembrane</keyword>
<dbReference type="VEuPathDB" id="TriTrypDB:TvY486_1004120"/>
<dbReference type="EMBL" id="HE573026">
    <property type="protein sequence ID" value="CCC51359.1"/>
    <property type="molecule type" value="Genomic_DNA"/>
</dbReference>
<dbReference type="AlphaFoldDB" id="G0U656"/>
<reference evidence="2" key="1">
    <citation type="journal article" date="2012" name="Proc. Natl. Acad. Sci. U.S.A.">
        <title>Antigenic diversity is generated by distinct evolutionary mechanisms in African trypanosome species.</title>
        <authorList>
            <person name="Jackson A.P."/>
            <person name="Berry A."/>
            <person name="Aslett M."/>
            <person name="Allison H.C."/>
            <person name="Burton P."/>
            <person name="Vavrova-Anderson J."/>
            <person name="Brown R."/>
            <person name="Browne H."/>
            <person name="Corton N."/>
            <person name="Hauser H."/>
            <person name="Gamble J."/>
            <person name="Gilderthorp R."/>
            <person name="Marcello L."/>
            <person name="McQuillan J."/>
            <person name="Otto T.D."/>
            <person name="Quail M.A."/>
            <person name="Sanders M.J."/>
            <person name="van Tonder A."/>
            <person name="Ginger M.L."/>
            <person name="Field M.C."/>
            <person name="Barry J.D."/>
            <person name="Hertz-Fowler C."/>
            <person name="Berriman M."/>
        </authorList>
    </citation>
    <scope>NUCLEOTIDE SEQUENCE</scope>
    <source>
        <strain evidence="2">Y486</strain>
    </source>
</reference>
<keyword evidence="1" id="KW-1133">Transmembrane helix</keyword>
<organism evidence="2">
    <name type="scientific">Trypanosoma vivax (strain Y486)</name>
    <dbReference type="NCBI Taxonomy" id="1055687"/>
    <lineage>
        <taxon>Eukaryota</taxon>
        <taxon>Discoba</taxon>
        <taxon>Euglenozoa</taxon>
        <taxon>Kinetoplastea</taxon>
        <taxon>Metakinetoplastina</taxon>
        <taxon>Trypanosomatida</taxon>
        <taxon>Trypanosomatidae</taxon>
        <taxon>Trypanosoma</taxon>
        <taxon>Duttonella</taxon>
    </lineage>
</organism>
<evidence type="ECO:0000313" key="2">
    <source>
        <dbReference type="EMBL" id="CCC51359.1"/>
    </source>
</evidence>
<proteinExistence type="predicted"/>
<gene>
    <name evidence="2" type="ORF">TVY486_1004120</name>
</gene>